<gene>
    <name evidence="1" type="ORF">OFUS_LOCUS15473</name>
</gene>
<dbReference type="PANTHER" id="PTHR31362">
    <property type="entry name" value="GLYCOSYLTRANSFERASE STELLO1-RELATED"/>
    <property type="match status" value="1"/>
</dbReference>
<sequence>MDWRMRYYMRKYKMKHKLQLPILLLGTIMLILVSKKVLTFFKADAHRGHFNHIHPRKVNIIMNLEIPQSQLESLKTVYEYTCAEHFEKKLNYRIKTKPSLDYYRHNCNSQYKDVALLIVFNTAHYEVIPLLENMYRPSFPKILYCGPEEIPQNILKWFNISFISYGKSTEHHPDGAANYECLTMAFSLRLNVTGYIFLGDDVMFYFWNLNFPKNDIWSSPQSIGDLSRRITKECTYNRGLKDWFCPVAKWPWWADYRFEILEALGSLKDLSKVSPVVQECLGNLIYRNGAHNRVNRGYADIYFVPIRYANEFIELSTIFWQHRVWLEIAVPTILNCIADRRPHVLPGKSIDDYSELRNQPWVHYPDHMDKVFFHPAKLGPVIDQSQDHMYYFCDIVMPEIIKNTKENCI</sequence>
<protein>
    <submittedName>
        <fullName evidence="1">Uncharacterized protein</fullName>
    </submittedName>
</protein>
<evidence type="ECO:0000313" key="2">
    <source>
        <dbReference type="Proteomes" id="UP000749559"/>
    </source>
</evidence>
<organism evidence="1 2">
    <name type="scientific">Owenia fusiformis</name>
    <name type="common">Polychaete worm</name>
    <dbReference type="NCBI Taxonomy" id="6347"/>
    <lineage>
        <taxon>Eukaryota</taxon>
        <taxon>Metazoa</taxon>
        <taxon>Spiralia</taxon>
        <taxon>Lophotrochozoa</taxon>
        <taxon>Annelida</taxon>
        <taxon>Polychaeta</taxon>
        <taxon>Sedentaria</taxon>
        <taxon>Canalipalpata</taxon>
        <taxon>Sabellida</taxon>
        <taxon>Oweniida</taxon>
        <taxon>Oweniidae</taxon>
        <taxon>Owenia</taxon>
    </lineage>
</organism>
<dbReference type="Proteomes" id="UP000749559">
    <property type="component" value="Unassembled WGS sequence"/>
</dbReference>
<evidence type="ECO:0000313" key="1">
    <source>
        <dbReference type="EMBL" id="CAH1790236.1"/>
    </source>
</evidence>
<dbReference type="Pfam" id="PF03385">
    <property type="entry name" value="STELLO"/>
    <property type="match status" value="1"/>
</dbReference>
<dbReference type="OrthoDB" id="6284370at2759"/>
<dbReference type="PANTHER" id="PTHR31362:SF0">
    <property type="entry name" value="EXOSTOSIN DOMAIN-CONTAINING PROTEIN-RELATED"/>
    <property type="match status" value="1"/>
</dbReference>
<dbReference type="EMBL" id="CAIIXF020000007">
    <property type="protein sequence ID" value="CAH1790236.1"/>
    <property type="molecule type" value="Genomic_DNA"/>
</dbReference>
<comment type="caution">
    <text evidence="1">The sequence shown here is derived from an EMBL/GenBank/DDBJ whole genome shotgun (WGS) entry which is preliminary data.</text>
</comment>
<reference evidence="1" key="1">
    <citation type="submission" date="2022-03" db="EMBL/GenBank/DDBJ databases">
        <authorList>
            <person name="Martin C."/>
        </authorList>
    </citation>
    <scope>NUCLEOTIDE SEQUENCE</scope>
</reference>
<keyword evidence="2" id="KW-1185">Reference proteome</keyword>
<accession>A0A8J1YCA0</accession>
<proteinExistence type="predicted"/>
<name>A0A8J1YCA0_OWEFU</name>
<dbReference type="InterPro" id="IPR005049">
    <property type="entry name" value="STL-like"/>
</dbReference>
<dbReference type="AlphaFoldDB" id="A0A8J1YCA0"/>